<gene>
    <name evidence="1" type="ORF">NDU88_007434</name>
</gene>
<keyword evidence="2" id="KW-1185">Reference proteome</keyword>
<evidence type="ECO:0000313" key="1">
    <source>
        <dbReference type="EMBL" id="KAJ1119248.1"/>
    </source>
</evidence>
<dbReference type="AlphaFoldDB" id="A0AAV7P0U2"/>
<organism evidence="1 2">
    <name type="scientific">Pleurodeles waltl</name>
    <name type="common">Iberian ribbed newt</name>
    <dbReference type="NCBI Taxonomy" id="8319"/>
    <lineage>
        <taxon>Eukaryota</taxon>
        <taxon>Metazoa</taxon>
        <taxon>Chordata</taxon>
        <taxon>Craniata</taxon>
        <taxon>Vertebrata</taxon>
        <taxon>Euteleostomi</taxon>
        <taxon>Amphibia</taxon>
        <taxon>Batrachia</taxon>
        <taxon>Caudata</taxon>
        <taxon>Salamandroidea</taxon>
        <taxon>Salamandridae</taxon>
        <taxon>Pleurodelinae</taxon>
        <taxon>Pleurodeles</taxon>
    </lineage>
</organism>
<comment type="caution">
    <text evidence="1">The sequence shown here is derived from an EMBL/GenBank/DDBJ whole genome shotgun (WGS) entry which is preliminary data.</text>
</comment>
<accession>A0AAV7P0U2</accession>
<dbReference type="Proteomes" id="UP001066276">
    <property type="component" value="Chromosome 8"/>
</dbReference>
<evidence type="ECO:0008006" key="3">
    <source>
        <dbReference type="Google" id="ProtNLM"/>
    </source>
</evidence>
<proteinExistence type="predicted"/>
<name>A0AAV7P0U2_PLEWA</name>
<reference evidence="1" key="1">
    <citation type="journal article" date="2022" name="bioRxiv">
        <title>Sequencing and chromosome-scale assembly of the giantPleurodeles waltlgenome.</title>
        <authorList>
            <person name="Brown T."/>
            <person name="Elewa A."/>
            <person name="Iarovenko S."/>
            <person name="Subramanian E."/>
            <person name="Araus A.J."/>
            <person name="Petzold A."/>
            <person name="Susuki M."/>
            <person name="Suzuki K.-i.T."/>
            <person name="Hayashi T."/>
            <person name="Toyoda A."/>
            <person name="Oliveira C."/>
            <person name="Osipova E."/>
            <person name="Leigh N.D."/>
            <person name="Simon A."/>
            <person name="Yun M.H."/>
        </authorList>
    </citation>
    <scope>NUCLEOTIDE SEQUENCE</scope>
    <source>
        <strain evidence="1">20211129_DDA</strain>
        <tissue evidence="1">Liver</tissue>
    </source>
</reference>
<dbReference type="EMBL" id="JANPWB010000012">
    <property type="protein sequence ID" value="KAJ1119248.1"/>
    <property type="molecule type" value="Genomic_DNA"/>
</dbReference>
<evidence type="ECO:0000313" key="2">
    <source>
        <dbReference type="Proteomes" id="UP001066276"/>
    </source>
</evidence>
<protein>
    <recommendedName>
        <fullName evidence="3">Secreted protein</fullName>
    </recommendedName>
</protein>
<sequence>MKRLLLVCRLGTRLEIGVNFTLNKITVLPTTSASLAYFIWRRARHQKSGASAAVLVLPSATPEERSERGRTGVA</sequence>